<reference evidence="1" key="1">
    <citation type="submission" date="2021-06" db="EMBL/GenBank/DDBJ databases">
        <authorList>
            <person name="Kallberg Y."/>
            <person name="Tangrot J."/>
            <person name="Rosling A."/>
        </authorList>
    </citation>
    <scope>NUCLEOTIDE SEQUENCE</scope>
    <source>
        <strain evidence="1">MA453B</strain>
    </source>
</reference>
<dbReference type="AlphaFoldDB" id="A0A9N9AR04"/>
<dbReference type="EMBL" id="CAJVPY010001917">
    <property type="protein sequence ID" value="CAG8541788.1"/>
    <property type="molecule type" value="Genomic_DNA"/>
</dbReference>
<evidence type="ECO:0000313" key="2">
    <source>
        <dbReference type="Proteomes" id="UP000789405"/>
    </source>
</evidence>
<dbReference type="Proteomes" id="UP000789405">
    <property type="component" value="Unassembled WGS sequence"/>
</dbReference>
<evidence type="ECO:0000313" key="1">
    <source>
        <dbReference type="EMBL" id="CAG8541788.1"/>
    </source>
</evidence>
<gene>
    <name evidence="1" type="ORF">DERYTH_LOCUS4839</name>
</gene>
<protein>
    <submittedName>
        <fullName evidence="1">19444_t:CDS:1</fullName>
    </submittedName>
</protein>
<organism evidence="1 2">
    <name type="scientific">Dentiscutata erythropus</name>
    <dbReference type="NCBI Taxonomy" id="1348616"/>
    <lineage>
        <taxon>Eukaryota</taxon>
        <taxon>Fungi</taxon>
        <taxon>Fungi incertae sedis</taxon>
        <taxon>Mucoromycota</taxon>
        <taxon>Glomeromycotina</taxon>
        <taxon>Glomeromycetes</taxon>
        <taxon>Diversisporales</taxon>
        <taxon>Gigasporaceae</taxon>
        <taxon>Dentiscutata</taxon>
    </lineage>
</organism>
<keyword evidence="2" id="KW-1185">Reference proteome</keyword>
<accession>A0A9N9AR04</accession>
<name>A0A9N9AR04_9GLOM</name>
<sequence length="49" mass="5725">MLVREFYTSREQCSSELPQYPYWEQQDPLGLFGQLSPPKSLPHLIVVLC</sequence>
<proteinExistence type="predicted"/>
<comment type="caution">
    <text evidence="1">The sequence shown here is derived from an EMBL/GenBank/DDBJ whole genome shotgun (WGS) entry which is preliminary data.</text>
</comment>